<feature type="chain" id="PRO_5003778223" description="DUF6827 domain-containing protein" evidence="5">
    <location>
        <begin position="17"/>
        <end position="930"/>
    </location>
</feature>
<feature type="domain" description="DUF6827" evidence="6">
    <location>
        <begin position="778"/>
        <end position="930"/>
    </location>
</feature>
<dbReference type="Proteomes" id="UP000003786">
    <property type="component" value="Chromosome 2"/>
</dbReference>
<dbReference type="OrthoDB" id="361668at2759"/>
<reference evidence="7 8" key="1">
    <citation type="journal article" date="2012" name="MBio">
        <title>Comparative genome analysis of three eukaryotic parasites with differing abilities to transform leukocytes reveals key mediators of Theileria-induced leukocyte transformation.</title>
        <authorList>
            <person name="Hayashida K."/>
            <person name="Hara Y."/>
            <person name="Abe T."/>
            <person name="Yamasaki C."/>
            <person name="Toyoda A."/>
            <person name="Kosuge T."/>
            <person name="Suzuki Y."/>
            <person name="Sato Y."/>
            <person name="Kawashima S."/>
            <person name="Katayama T."/>
            <person name="Wakaguri H."/>
            <person name="Inoue N."/>
            <person name="Homma K."/>
            <person name="Tada-Umezaki M."/>
            <person name="Yagi Y."/>
            <person name="Fujii Y."/>
            <person name="Habara T."/>
            <person name="Kanehisa M."/>
            <person name="Watanabe H."/>
            <person name="Ito K."/>
            <person name="Gojobori T."/>
            <person name="Sugawara H."/>
            <person name="Imanishi T."/>
            <person name="Weir W."/>
            <person name="Gardner M."/>
            <person name="Pain A."/>
            <person name="Shiels B."/>
            <person name="Hattori M."/>
            <person name="Nene V."/>
            <person name="Sugimoto C."/>
        </authorList>
    </citation>
    <scope>NUCLEOTIDE SEQUENCE [LARGE SCALE GENOMIC DNA]</scope>
    <source>
        <strain evidence="7 8">Shintoku</strain>
    </source>
</reference>
<proteinExistence type="predicted"/>
<dbReference type="GO" id="GO:0005886">
    <property type="term" value="C:plasma membrane"/>
    <property type="evidence" value="ECO:0007669"/>
    <property type="project" value="UniProtKB-SubCell"/>
</dbReference>
<feature type="region of interest" description="Disordered" evidence="4">
    <location>
        <begin position="699"/>
        <end position="731"/>
    </location>
</feature>
<evidence type="ECO:0000256" key="4">
    <source>
        <dbReference type="SAM" id="MobiDB-lite"/>
    </source>
</evidence>
<comment type="subcellular location">
    <subcellularLocation>
        <location evidence="1">Cell membrane</location>
    </subcellularLocation>
</comment>
<feature type="coiled-coil region" evidence="3">
    <location>
        <begin position="868"/>
        <end position="895"/>
    </location>
</feature>
<keyword evidence="8" id="KW-1185">Reference proteome</keyword>
<dbReference type="Gene3D" id="2.20.100.10">
    <property type="entry name" value="Thrombospondin type-1 (TSP1) repeat"/>
    <property type="match status" value="1"/>
</dbReference>
<dbReference type="Pfam" id="PF20715">
    <property type="entry name" value="DUF6827"/>
    <property type="match status" value="1"/>
</dbReference>
<dbReference type="InterPro" id="IPR036383">
    <property type="entry name" value="TSP1_rpt_sf"/>
</dbReference>
<dbReference type="OMA" id="PEEHSYF"/>
<feature type="compositionally biased region" description="Basic and acidic residues" evidence="4">
    <location>
        <begin position="707"/>
        <end position="724"/>
    </location>
</feature>
<dbReference type="Pfam" id="PF00090">
    <property type="entry name" value="TSP_1"/>
    <property type="match status" value="1"/>
</dbReference>
<keyword evidence="3" id="KW-0175">Coiled coil</keyword>
<feature type="signal peptide" evidence="5">
    <location>
        <begin position="1"/>
        <end position="16"/>
    </location>
</feature>
<feature type="region of interest" description="Disordered" evidence="4">
    <location>
        <begin position="756"/>
        <end position="775"/>
    </location>
</feature>
<dbReference type="PROSITE" id="PS50092">
    <property type="entry name" value="TSP1"/>
    <property type="match status" value="1"/>
</dbReference>
<dbReference type="VEuPathDB" id="PiroplasmaDB:TOT_020000606"/>
<protein>
    <recommendedName>
        <fullName evidence="6">DUF6827 domain-containing protein</fullName>
    </recommendedName>
</protein>
<evidence type="ECO:0000313" key="7">
    <source>
        <dbReference type="EMBL" id="BAM40347.1"/>
    </source>
</evidence>
<keyword evidence="2" id="KW-0472">Membrane</keyword>
<keyword evidence="5" id="KW-0732">Signal</keyword>
<gene>
    <name evidence="7" type="ORF">TOT_020000606</name>
</gene>
<evidence type="ECO:0000256" key="1">
    <source>
        <dbReference type="ARBA" id="ARBA00004236"/>
    </source>
</evidence>
<dbReference type="KEGG" id="tot:TOT_020000606"/>
<dbReference type="EMBL" id="AP011947">
    <property type="protein sequence ID" value="BAM40347.1"/>
    <property type="molecule type" value="Genomic_DNA"/>
</dbReference>
<dbReference type="eggNOG" id="ENOG502SU54">
    <property type="taxonomic scope" value="Eukaryota"/>
</dbReference>
<dbReference type="SMART" id="SM00209">
    <property type="entry name" value="TSP1"/>
    <property type="match status" value="1"/>
</dbReference>
<evidence type="ECO:0000256" key="3">
    <source>
        <dbReference type="SAM" id="Coils"/>
    </source>
</evidence>
<evidence type="ECO:0000256" key="5">
    <source>
        <dbReference type="SAM" id="SignalP"/>
    </source>
</evidence>
<dbReference type="GeneID" id="20714743"/>
<organism evidence="7 8">
    <name type="scientific">Theileria orientalis strain Shintoku</name>
    <dbReference type="NCBI Taxonomy" id="869250"/>
    <lineage>
        <taxon>Eukaryota</taxon>
        <taxon>Sar</taxon>
        <taxon>Alveolata</taxon>
        <taxon>Apicomplexa</taxon>
        <taxon>Aconoidasida</taxon>
        <taxon>Piroplasmida</taxon>
        <taxon>Theileriidae</taxon>
        <taxon>Theileria</taxon>
    </lineage>
</organism>
<accession>J4CD14</accession>
<keyword evidence="2" id="KW-1003">Cell membrane</keyword>
<evidence type="ECO:0000259" key="6">
    <source>
        <dbReference type="Pfam" id="PF20715"/>
    </source>
</evidence>
<name>J4CD14_THEOR</name>
<dbReference type="AlphaFoldDB" id="J4CD14"/>
<sequence>MNCVLIFILITKIVKGGENPDSPKTSDPNDRGLLTKVSNTEVAVVQNGSIKEQCNNVRPLIQYDKAFCHENCIQVAEDCKLAADPVHCVAKLKNKSVERNLFFKKCRFADHFQKLVDNKSNSYTNKCFLTKSVYRDSWVDTANKSCHCALVNAEPCSEEEIENSEDTLEELRNLAICPRFDHEKFRIDNKSIFSIGIGKGKKIHCPKLWMLTNNSPERPNLPMKGVDLEISSVEDGELSKFCQHGPVYSAYSTQSSSKGWDYSCDDVKALDSKWKNSCQEMCRKVDKHCSKFDSQLIECLKQRLTTGEEQRLFSKYNCYFPEESSYVLWQRNIENVDKLVGEMEHCELVYRDSENKEECLSLCEFSKEYCGVNLNETKQECMKEIFEEKNENKEAYKDEEIKKMMETFKTNCKFKRNNLGKGYMFCKLKKRKCDYTAWSEWSQCSGSCIDYDNIPIRYRKRRLTGNGDCIEEKLGTLEFQICSNLPTCRYRQWITKDFTESEVIGNFDKIKEESEERSQQKWITIALNMHPEIMRSKYNVNLQDEEEVENGEKYVIRKAVIVTTFEQTECSCPKGYKEISFATFIKSRNLKEQLEQLCRNDAYSQLVFDSRGRYVFYCNIGLVIKEVERATCDDPDSKEYVACRKEEGYLEKIKEKKVRLLVKSVIGLAAMMGTMLMLLKNTDLESGGTKGNLGYLHPGKRHMSHGHGHDDHHGHGAHHHEEPPHYAYRGDGLPSVKCEELQHMLHMNERLKAKLSERPAPHPAESHLETSDKVDPETMEVYTELQLLYNKVLAANWHDTVQLTMNMDIWVSNLDKLRRRGRDLPHVQVQALLSETLKLFDLVYQVEDLQDHLYELMEELTPGPDSEADHAQNAVSNLKEHLREVLARYQEMKRLYPEYTVKLKESVGYTLAVLRQRYTFDWPEEHSYFY</sequence>
<dbReference type="InterPro" id="IPR049230">
    <property type="entry name" value="DUF6827"/>
</dbReference>
<dbReference type="InterPro" id="IPR000884">
    <property type="entry name" value="TSP1_rpt"/>
</dbReference>
<dbReference type="RefSeq" id="XP_009690648.1">
    <property type="nucleotide sequence ID" value="XM_009692353.1"/>
</dbReference>
<evidence type="ECO:0000313" key="8">
    <source>
        <dbReference type="Proteomes" id="UP000003786"/>
    </source>
</evidence>
<evidence type="ECO:0000256" key="2">
    <source>
        <dbReference type="ARBA" id="ARBA00022475"/>
    </source>
</evidence>